<dbReference type="Proteomes" id="UP000242188">
    <property type="component" value="Unassembled WGS sequence"/>
</dbReference>
<dbReference type="InterPro" id="IPR018391">
    <property type="entry name" value="PQQ_b-propeller_rpt"/>
</dbReference>
<dbReference type="InterPro" id="IPR015943">
    <property type="entry name" value="WD40/YVTN_repeat-like_dom_sf"/>
</dbReference>
<dbReference type="STRING" id="6573.A0A210PL82"/>
<dbReference type="SUPFAM" id="SSF50998">
    <property type="entry name" value="Quinoprotein alcohol dehydrogenase-like"/>
    <property type="match status" value="2"/>
</dbReference>
<dbReference type="GO" id="GO:0043041">
    <property type="term" value="P:amino acid activation for nonribosomal peptide biosynthetic process"/>
    <property type="evidence" value="ECO:0007669"/>
    <property type="project" value="TreeGrafter"/>
</dbReference>
<dbReference type="InterPro" id="IPR025110">
    <property type="entry name" value="AMP-bd_C"/>
</dbReference>
<dbReference type="InterPro" id="IPR000873">
    <property type="entry name" value="AMP-dep_synth/lig_dom"/>
</dbReference>
<feature type="compositionally biased region" description="Basic and acidic residues" evidence="1">
    <location>
        <begin position="1120"/>
        <end position="1133"/>
    </location>
</feature>
<dbReference type="Gene3D" id="3.40.50.12780">
    <property type="entry name" value="N-terminal domain of ligase-like"/>
    <property type="match status" value="1"/>
</dbReference>
<dbReference type="InterPro" id="IPR052091">
    <property type="entry name" value="Beta-ala_Activ/Resist"/>
</dbReference>
<feature type="domain" description="Carrier" evidence="2">
    <location>
        <begin position="515"/>
        <end position="593"/>
    </location>
</feature>
<proteinExistence type="predicted"/>
<dbReference type="InterPro" id="IPR011047">
    <property type="entry name" value="Quinoprotein_ADH-like_sf"/>
</dbReference>
<reference evidence="3 4" key="1">
    <citation type="journal article" date="2017" name="Nat. Ecol. Evol.">
        <title>Scallop genome provides insights into evolution of bilaterian karyotype and development.</title>
        <authorList>
            <person name="Wang S."/>
            <person name="Zhang J."/>
            <person name="Jiao W."/>
            <person name="Li J."/>
            <person name="Xun X."/>
            <person name="Sun Y."/>
            <person name="Guo X."/>
            <person name="Huan P."/>
            <person name="Dong B."/>
            <person name="Zhang L."/>
            <person name="Hu X."/>
            <person name="Sun X."/>
            <person name="Wang J."/>
            <person name="Zhao C."/>
            <person name="Wang Y."/>
            <person name="Wang D."/>
            <person name="Huang X."/>
            <person name="Wang R."/>
            <person name="Lv J."/>
            <person name="Li Y."/>
            <person name="Zhang Z."/>
            <person name="Liu B."/>
            <person name="Lu W."/>
            <person name="Hui Y."/>
            <person name="Liang J."/>
            <person name="Zhou Z."/>
            <person name="Hou R."/>
            <person name="Li X."/>
            <person name="Liu Y."/>
            <person name="Li H."/>
            <person name="Ning X."/>
            <person name="Lin Y."/>
            <person name="Zhao L."/>
            <person name="Xing Q."/>
            <person name="Dou J."/>
            <person name="Li Y."/>
            <person name="Mao J."/>
            <person name="Guo H."/>
            <person name="Dou H."/>
            <person name="Li T."/>
            <person name="Mu C."/>
            <person name="Jiang W."/>
            <person name="Fu Q."/>
            <person name="Fu X."/>
            <person name="Miao Y."/>
            <person name="Liu J."/>
            <person name="Yu Q."/>
            <person name="Li R."/>
            <person name="Liao H."/>
            <person name="Li X."/>
            <person name="Kong Y."/>
            <person name="Jiang Z."/>
            <person name="Chourrout D."/>
            <person name="Li R."/>
            <person name="Bao Z."/>
        </authorList>
    </citation>
    <scope>NUCLEOTIDE SEQUENCE [LARGE SCALE GENOMIC DNA]</scope>
    <source>
        <strain evidence="3 4">PY_sf001</strain>
    </source>
</reference>
<protein>
    <submittedName>
        <fullName evidence="3">Acyl-CoA synthetase family member 4</fullName>
    </submittedName>
</protein>
<dbReference type="Gene3D" id="2.130.10.10">
    <property type="entry name" value="YVTN repeat-like/Quinoprotein amine dehydrogenase"/>
    <property type="match status" value="3"/>
</dbReference>
<evidence type="ECO:0000313" key="4">
    <source>
        <dbReference type="Proteomes" id="UP000242188"/>
    </source>
</evidence>
<dbReference type="InterPro" id="IPR042099">
    <property type="entry name" value="ANL_N_sf"/>
</dbReference>
<dbReference type="OrthoDB" id="408177at2759"/>
<dbReference type="PROSITE" id="PS50075">
    <property type="entry name" value="CARRIER"/>
    <property type="match status" value="1"/>
</dbReference>
<dbReference type="Gene3D" id="1.10.1200.10">
    <property type="entry name" value="ACP-like"/>
    <property type="match status" value="1"/>
</dbReference>
<dbReference type="PANTHER" id="PTHR44394">
    <property type="entry name" value="BETA-ALANINE-ACTIVATING ENZYME"/>
    <property type="match status" value="1"/>
</dbReference>
<dbReference type="InterPro" id="IPR002372">
    <property type="entry name" value="PQQ_rpt_dom"/>
</dbReference>
<dbReference type="InterPro" id="IPR009081">
    <property type="entry name" value="PP-bd_ACP"/>
</dbReference>
<organism evidence="3 4">
    <name type="scientific">Mizuhopecten yessoensis</name>
    <name type="common">Japanese scallop</name>
    <name type="synonym">Patinopecten yessoensis</name>
    <dbReference type="NCBI Taxonomy" id="6573"/>
    <lineage>
        <taxon>Eukaryota</taxon>
        <taxon>Metazoa</taxon>
        <taxon>Spiralia</taxon>
        <taxon>Lophotrochozoa</taxon>
        <taxon>Mollusca</taxon>
        <taxon>Bivalvia</taxon>
        <taxon>Autobranchia</taxon>
        <taxon>Pteriomorphia</taxon>
        <taxon>Pectinida</taxon>
        <taxon>Pectinoidea</taxon>
        <taxon>Pectinidae</taxon>
        <taxon>Mizuhopecten</taxon>
    </lineage>
</organism>
<dbReference type="EMBL" id="NEDP02005593">
    <property type="protein sequence ID" value="OWF37224.1"/>
    <property type="molecule type" value="Genomic_DNA"/>
</dbReference>
<dbReference type="Pfam" id="PF13193">
    <property type="entry name" value="AMP-binding_C"/>
    <property type="match status" value="1"/>
</dbReference>
<dbReference type="Gene3D" id="3.30.300.30">
    <property type="match status" value="1"/>
</dbReference>
<dbReference type="InterPro" id="IPR036736">
    <property type="entry name" value="ACP-like_sf"/>
</dbReference>
<feature type="region of interest" description="Disordered" evidence="1">
    <location>
        <begin position="1117"/>
        <end position="1158"/>
    </location>
</feature>
<dbReference type="Pfam" id="PF13570">
    <property type="entry name" value="Beta-prop_ACSF4"/>
    <property type="match status" value="1"/>
</dbReference>
<name>A0A210PL82_MIZYE</name>
<evidence type="ECO:0000313" key="3">
    <source>
        <dbReference type="EMBL" id="OWF37224.1"/>
    </source>
</evidence>
<evidence type="ECO:0000259" key="2">
    <source>
        <dbReference type="PROSITE" id="PS50075"/>
    </source>
</evidence>
<gene>
    <name evidence="3" type="ORF">KP79_PYT12387</name>
</gene>
<dbReference type="SMART" id="SM00564">
    <property type="entry name" value="PQQ"/>
    <property type="match status" value="8"/>
</dbReference>
<keyword evidence="4" id="KW-1185">Reference proteome</keyword>
<dbReference type="InterPro" id="IPR045851">
    <property type="entry name" value="AMP-bd_C_sf"/>
</dbReference>
<accession>A0A210PL82</accession>
<evidence type="ECO:0000256" key="1">
    <source>
        <dbReference type="SAM" id="MobiDB-lite"/>
    </source>
</evidence>
<sequence length="1298" mass="144014">MQDQVAVTLLDIVTPHFARCKDAPAVEFDDGEAINVSTYSQLQKSTEQVTAVLKRMEVKEEIVGICIPPSHNLPAVLLGVIGSGAAFYNFEPNCVKFVSHVVREMGIRVVLVDSENLQKIESVLLEYSAVSVNNTGIQGMGVMLVYLEGQTQRKHTGGLAYCITTSGTTGTPKIVRVPHQCILPNITHLREFFNIKDNDLIFLSSPLTFDPSIVDLFLALGSGACLLIVPHVVKMMPRSLLSMLYHRHKVTYLQATPSLVSRIGSEVLKNTLLGSMSQLKTLAFGGEKFPSISLLQKWRAPDNSTKFYNLYGTTEVSCWSTCYEVTDKDFRNLTVDVPFGQPLKDTRVTVLGDDGQEVCEGKGQLYLGGIKGRQCYLTGEETDKGPPVLRPTGDLVSINSKGEITFLHRLDDQVKRNGRRINLCEIEKILLKLDAVADCRAIFHQSKLMVFVVLQVTKTIDSPKLHLWIKESLPSQYWPDSVVMVTKFPVTRHGKLDKTALLQTVDAPRIRTGTVTAGSVAVVVETIWSGILLTRHHRPTVDSKFITSGGDSLLAVQFSEKVEATFNKRLPKLLDIILHDTYANILCYIEECVCGQSQKIPQKNSQTENVYLKSIVTGKFDTESVMKKIGTENLNVNDVDIVIEDFNERKKPFDVPIDSKGKSFNRKRKYYDNKAENQNLKNLGTKASFMIKTKTDHRSVNDHIILSVGRGNNGIMRANLKEDVEIEHESTSTSVFQTQDCNLDRRATDTFSRPGPSRRGMTLDICWKVNTGKCVDASPVIARDRTGGHTVYIGSHSYKFYAITMETGEVQWETTLGDRIESSACISTCGNYIIVGCYDGAVYVMECLTGEIWWKYKTGAEVKSSPVVDPQTSIVYVGSHDKHLYALDIKTRSCLFKTYLGGGSVFSSPTLSSSLNAVYVGTLSGAVSALDSSNGEIMWMYDCEKPLFSSPSVSSEGIYIGCVDGCLYHISTDGRLIWSFETAAPVFSSPVIHQQLHQKDLKCINKSFNQIIIFGSHDNYIYVLSYDGKLLWKRKLDSPIYSVPFCFDLVIDEQLSESELHFDDQSDILSKDKSAAVKVEVGVSSTLKADIQGTCMTKPNIDSFSHQSSAQQQCYNEVDTSQKDTHSDWKASDDDSCSGQRTTTLNHMGKDSPSDLKQSAMETSVNQTYSRVDENLSCDTTVQQQCVAAPEQLFSLFMHTDHAFCHGNRDKSTDDNIHSSKSRSPHHVMPLCVVATTTGSIHVVDRCVGEEVGVVRLPGEVFSSPVVCGRNIVVGCRDNYVYCLSITPGTCYKDIKNY</sequence>
<comment type="caution">
    <text evidence="3">The sequence shown here is derived from an EMBL/GenBank/DDBJ whole genome shotgun (WGS) entry which is preliminary data.</text>
</comment>
<feature type="compositionally biased region" description="Polar residues" evidence="1">
    <location>
        <begin position="1137"/>
        <end position="1146"/>
    </location>
</feature>
<dbReference type="Pfam" id="PF00501">
    <property type="entry name" value="AMP-binding"/>
    <property type="match status" value="1"/>
</dbReference>
<dbReference type="PANTHER" id="PTHR44394:SF1">
    <property type="entry name" value="BETA-ALANINE-ACTIVATING ENZYME"/>
    <property type="match status" value="1"/>
</dbReference>
<dbReference type="SUPFAM" id="SSF56801">
    <property type="entry name" value="Acetyl-CoA synthetase-like"/>
    <property type="match status" value="1"/>
</dbReference>